<feature type="domain" description="F-BAR" evidence="10">
    <location>
        <begin position="31"/>
        <end position="291"/>
    </location>
</feature>
<dbReference type="InterPro" id="IPR001452">
    <property type="entry name" value="SH3_domain"/>
</dbReference>
<dbReference type="PANTHER" id="PTHR23065:SF7">
    <property type="entry name" value="NOSTRIN, ISOFORM H"/>
    <property type="match status" value="1"/>
</dbReference>
<dbReference type="Gene3D" id="2.30.30.40">
    <property type="entry name" value="SH3 Domains"/>
    <property type="match status" value="1"/>
</dbReference>
<dbReference type="EMBL" id="JASNQZ010000006">
    <property type="protein sequence ID" value="KAL0955669.1"/>
    <property type="molecule type" value="Genomic_DNA"/>
</dbReference>
<dbReference type="InterPro" id="IPR031160">
    <property type="entry name" value="F_BAR_dom"/>
</dbReference>
<organism evidence="11 12">
    <name type="scientific">Hohenbuehelia grisea</name>
    <dbReference type="NCBI Taxonomy" id="104357"/>
    <lineage>
        <taxon>Eukaryota</taxon>
        <taxon>Fungi</taxon>
        <taxon>Dikarya</taxon>
        <taxon>Basidiomycota</taxon>
        <taxon>Agaricomycotina</taxon>
        <taxon>Agaricomycetes</taxon>
        <taxon>Agaricomycetidae</taxon>
        <taxon>Agaricales</taxon>
        <taxon>Pleurotineae</taxon>
        <taxon>Pleurotaceae</taxon>
        <taxon>Hohenbuehelia</taxon>
    </lineage>
</organism>
<feature type="compositionally biased region" description="Basic and acidic residues" evidence="8">
    <location>
        <begin position="330"/>
        <end position="341"/>
    </location>
</feature>
<evidence type="ECO:0008006" key="13">
    <source>
        <dbReference type="Google" id="ProtNLM"/>
    </source>
</evidence>
<dbReference type="Pfam" id="PF00611">
    <property type="entry name" value="FCH"/>
    <property type="match status" value="1"/>
</dbReference>
<keyword evidence="12" id="KW-1185">Reference proteome</keyword>
<evidence type="ECO:0000313" key="12">
    <source>
        <dbReference type="Proteomes" id="UP001556367"/>
    </source>
</evidence>
<dbReference type="PANTHER" id="PTHR23065">
    <property type="entry name" value="PROLINE-SERINE-THREONINE PHOSPHATASE INTERACTING PROTEIN 1"/>
    <property type="match status" value="1"/>
</dbReference>
<evidence type="ECO:0000256" key="6">
    <source>
        <dbReference type="PROSITE-ProRule" id="PRU00192"/>
    </source>
</evidence>
<proteinExistence type="predicted"/>
<dbReference type="PRINTS" id="PR00499">
    <property type="entry name" value="P67PHOX"/>
</dbReference>
<feature type="compositionally biased region" description="Pro residues" evidence="8">
    <location>
        <begin position="367"/>
        <end position="385"/>
    </location>
</feature>
<dbReference type="SUPFAM" id="SSF103657">
    <property type="entry name" value="BAR/IMD domain-like"/>
    <property type="match status" value="1"/>
</dbReference>
<sequence length="550" mass="61133">MIGRQPSVTSLSKYATGKSPNADLFNGNKSRDFCNSFWGAGDAGVNILLARMRGAARTMDELRNFWKQRSIIEEEYANRLTSLAKTAVGKDEIGELRNSIETLLQETENQAGFHLQLAHEIRNEIEVPTAAFSTKQSLHKTTYQVQIEKKFKAKIAQEAYVNKAREKYEGDVLRINSYTTQLAQQKSDPNGAAAKDADRIQQKLTRAQQTVQANEKDYLNFAKGLAELIPRWELEWKDFCDKCQDLEEERIVFMRDNIWAYANAVSTLCIVDDQSCEKMRVALDQLEPEKDMEYFVQEYGTGNSIPDQPKTGSTVVNGTTSPSSSRSRIAKFERKTDRSDAPDYQPSPLVNVTAPAREIPSQKPVPQSQPPPPPVQQPPEPPAPAPTAVQPSRPPAGDPIDRNLLRNGSQGDNLEPDAQSKRSGPSRGPSNETSPIINNAPPTRAMPSVNTHLDAPRHDGLPPSEASPQYDRMPPPSPSRSPGDAGQVLFYVKALYDYTATIDEEFDFQAGDVIAVTATPDDGWWIGELLDEQRRAPGRNVFPSNFVCLF</sequence>
<protein>
    <recommendedName>
        <fullName evidence="13">SH3 domain-containing protein</fullName>
    </recommendedName>
</protein>
<dbReference type="SUPFAM" id="SSF50044">
    <property type="entry name" value="SH3-domain"/>
    <property type="match status" value="1"/>
</dbReference>
<gene>
    <name evidence="11" type="ORF">HGRIS_001896</name>
</gene>
<dbReference type="InterPro" id="IPR036028">
    <property type="entry name" value="SH3-like_dom_sf"/>
</dbReference>
<feature type="compositionally biased region" description="Polar residues" evidence="8">
    <location>
        <begin position="428"/>
        <end position="441"/>
    </location>
</feature>
<dbReference type="PROSITE" id="PS50002">
    <property type="entry name" value="SH3"/>
    <property type="match status" value="1"/>
</dbReference>
<evidence type="ECO:0000259" key="9">
    <source>
        <dbReference type="PROSITE" id="PS50002"/>
    </source>
</evidence>
<keyword evidence="3" id="KW-0963">Cytoplasm</keyword>
<evidence type="ECO:0000256" key="4">
    <source>
        <dbReference type="ARBA" id="ARBA00022553"/>
    </source>
</evidence>
<keyword evidence="4" id="KW-0597">Phosphoprotein</keyword>
<comment type="subcellular location">
    <subcellularLocation>
        <location evidence="1">Cytoplasm</location>
        <location evidence="1">Cytoskeleton</location>
    </subcellularLocation>
</comment>
<dbReference type="InterPro" id="IPR027267">
    <property type="entry name" value="AH/BAR_dom_sf"/>
</dbReference>
<dbReference type="Pfam" id="PF00018">
    <property type="entry name" value="SH3_1"/>
    <property type="match status" value="1"/>
</dbReference>
<dbReference type="PROSITE" id="PS51741">
    <property type="entry name" value="F_BAR"/>
    <property type="match status" value="1"/>
</dbReference>
<keyword evidence="2 6" id="KW-0728">SH3 domain</keyword>
<evidence type="ECO:0000256" key="3">
    <source>
        <dbReference type="ARBA" id="ARBA00022490"/>
    </source>
</evidence>
<keyword evidence="5" id="KW-0206">Cytoskeleton</keyword>
<comment type="caution">
    <text evidence="11">The sequence shown here is derived from an EMBL/GenBank/DDBJ whole genome shotgun (WGS) entry which is preliminary data.</text>
</comment>
<keyword evidence="7" id="KW-0175">Coiled coil</keyword>
<dbReference type="InterPro" id="IPR001060">
    <property type="entry name" value="FCH_dom"/>
</dbReference>
<feature type="domain" description="SH3" evidence="9">
    <location>
        <begin position="487"/>
        <end position="550"/>
    </location>
</feature>
<evidence type="ECO:0000256" key="1">
    <source>
        <dbReference type="ARBA" id="ARBA00004245"/>
    </source>
</evidence>
<reference evidence="12" key="1">
    <citation type="submission" date="2024-06" db="EMBL/GenBank/DDBJ databases">
        <title>Multi-omics analyses provide insights into the biosynthesis of the anticancer antibiotic pleurotin in Hohenbuehelia grisea.</title>
        <authorList>
            <person name="Weaver J.A."/>
            <person name="Alberti F."/>
        </authorList>
    </citation>
    <scope>NUCLEOTIDE SEQUENCE [LARGE SCALE GENOMIC DNA]</scope>
    <source>
        <strain evidence="12">T-177</strain>
    </source>
</reference>
<evidence type="ECO:0000256" key="2">
    <source>
        <dbReference type="ARBA" id="ARBA00022443"/>
    </source>
</evidence>
<dbReference type="Gene3D" id="1.20.1270.60">
    <property type="entry name" value="Arfaptin homology (AH) domain/BAR domain"/>
    <property type="match status" value="1"/>
</dbReference>
<name>A0ABR3JIR8_9AGAR</name>
<dbReference type="SMART" id="SM00326">
    <property type="entry name" value="SH3"/>
    <property type="match status" value="1"/>
</dbReference>
<evidence type="ECO:0000256" key="7">
    <source>
        <dbReference type="PROSITE-ProRule" id="PRU01077"/>
    </source>
</evidence>
<evidence type="ECO:0000256" key="8">
    <source>
        <dbReference type="SAM" id="MobiDB-lite"/>
    </source>
</evidence>
<evidence type="ECO:0000256" key="5">
    <source>
        <dbReference type="ARBA" id="ARBA00023212"/>
    </source>
</evidence>
<dbReference type="SMART" id="SM00055">
    <property type="entry name" value="FCH"/>
    <property type="match status" value="1"/>
</dbReference>
<dbReference type="PRINTS" id="PR00452">
    <property type="entry name" value="SH3DOMAIN"/>
</dbReference>
<dbReference type="CDD" id="cd00174">
    <property type="entry name" value="SH3"/>
    <property type="match status" value="1"/>
</dbReference>
<dbReference type="Proteomes" id="UP001556367">
    <property type="component" value="Unassembled WGS sequence"/>
</dbReference>
<accession>A0ABR3JIR8</accession>
<feature type="region of interest" description="Disordered" evidence="8">
    <location>
        <begin position="300"/>
        <end position="484"/>
    </location>
</feature>
<evidence type="ECO:0000313" key="11">
    <source>
        <dbReference type="EMBL" id="KAL0955669.1"/>
    </source>
</evidence>
<evidence type="ECO:0000259" key="10">
    <source>
        <dbReference type="PROSITE" id="PS51741"/>
    </source>
</evidence>
<feature type="compositionally biased region" description="Polar residues" evidence="8">
    <location>
        <begin position="300"/>
        <end position="327"/>
    </location>
</feature>